<evidence type="ECO:0000313" key="1">
    <source>
        <dbReference type="EMBL" id="TFK73266.1"/>
    </source>
</evidence>
<accession>A0ACD3B619</accession>
<sequence>MSPFRARRPNPVPIPFLEPCSPSQGVDRPNCITVNSNTDTMTNLSTKSPSLSGKPLIVDLNDLDVLSPCKPDEASRHTPTNTPPPTQKTLRRRKRIPIFRASSPAATSPIDSMRVPIPPRPLSQPFLRPTPHYLPLAFPMGTPSHSRPESPTPTLVRIGHPSRPYYSAIRKNMSRPASPTSTPSHGTTTTTTTASHSPTSSISSRPTSVLFTSAPSKHTQGFKLMQPSCFIDTPLDDDFDDDDSVESACLVYPIPRGSAGSGGSTAFSLGYGCIDRVGSPPSFGLSGQMRGVVGFGGCSVSGETELRMALATSGQKVDEVYRFKDMRDDHGLMSRVRRLRRGLRELMPKKT</sequence>
<keyword evidence="2" id="KW-1185">Reference proteome</keyword>
<proteinExistence type="predicted"/>
<evidence type="ECO:0000313" key="2">
    <source>
        <dbReference type="Proteomes" id="UP000308600"/>
    </source>
</evidence>
<dbReference type="Proteomes" id="UP000308600">
    <property type="component" value="Unassembled WGS sequence"/>
</dbReference>
<reference evidence="1 2" key="1">
    <citation type="journal article" date="2019" name="Nat. Ecol. Evol.">
        <title>Megaphylogeny resolves global patterns of mushroom evolution.</title>
        <authorList>
            <person name="Varga T."/>
            <person name="Krizsan K."/>
            <person name="Foldi C."/>
            <person name="Dima B."/>
            <person name="Sanchez-Garcia M."/>
            <person name="Sanchez-Ramirez S."/>
            <person name="Szollosi G.J."/>
            <person name="Szarkandi J.G."/>
            <person name="Papp V."/>
            <person name="Albert L."/>
            <person name="Andreopoulos W."/>
            <person name="Angelini C."/>
            <person name="Antonin V."/>
            <person name="Barry K.W."/>
            <person name="Bougher N.L."/>
            <person name="Buchanan P."/>
            <person name="Buyck B."/>
            <person name="Bense V."/>
            <person name="Catcheside P."/>
            <person name="Chovatia M."/>
            <person name="Cooper J."/>
            <person name="Damon W."/>
            <person name="Desjardin D."/>
            <person name="Finy P."/>
            <person name="Geml J."/>
            <person name="Haridas S."/>
            <person name="Hughes K."/>
            <person name="Justo A."/>
            <person name="Karasinski D."/>
            <person name="Kautmanova I."/>
            <person name="Kiss B."/>
            <person name="Kocsube S."/>
            <person name="Kotiranta H."/>
            <person name="LaButti K.M."/>
            <person name="Lechner B.E."/>
            <person name="Liimatainen K."/>
            <person name="Lipzen A."/>
            <person name="Lukacs Z."/>
            <person name="Mihaltcheva S."/>
            <person name="Morgado L.N."/>
            <person name="Niskanen T."/>
            <person name="Noordeloos M.E."/>
            <person name="Ohm R.A."/>
            <person name="Ortiz-Santana B."/>
            <person name="Ovrebo C."/>
            <person name="Racz N."/>
            <person name="Riley R."/>
            <person name="Savchenko A."/>
            <person name="Shiryaev A."/>
            <person name="Soop K."/>
            <person name="Spirin V."/>
            <person name="Szebenyi C."/>
            <person name="Tomsovsky M."/>
            <person name="Tulloss R.E."/>
            <person name="Uehling J."/>
            <person name="Grigoriev I.V."/>
            <person name="Vagvolgyi C."/>
            <person name="Papp T."/>
            <person name="Martin F.M."/>
            <person name="Miettinen O."/>
            <person name="Hibbett D.S."/>
            <person name="Nagy L.G."/>
        </authorList>
    </citation>
    <scope>NUCLEOTIDE SEQUENCE [LARGE SCALE GENOMIC DNA]</scope>
    <source>
        <strain evidence="1 2">NL-1719</strain>
    </source>
</reference>
<gene>
    <name evidence="1" type="ORF">BDN72DRAFT_214137</name>
</gene>
<dbReference type="EMBL" id="ML208277">
    <property type="protein sequence ID" value="TFK73266.1"/>
    <property type="molecule type" value="Genomic_DNA"/>
</dbReference>
<protein>
    <submittedName>
        <fullName evidence="1">Uncharacterized protein</fullName>
    </submittedName>
</protein>
<organism evidence="1 2">
    <name type="scientific">Pluteus cervinus</name>
    <dbReference type="NCBI Taxonomy" id="181527"/>
    <lineage>
        <taxon>Eukaryota</taxon>
        <taxon>Fungi</taxon>
        <taxon>Dikarya</taxon>
        <taxon>Basidiomycota</taxon>
        <taxon>Agaricomycotina</taxon>
        <taxon>Agaricomycetes</taxon>
        <taxon>Agaricomycetidae</taxon>
        <taxon>Agaricales</taxon>
        <taxon>Pluteineae</taxon>
        <taxon>Pluteaceae</taxon>
        <taxon>Pluteus</taxon>
    </lineage>
</organism>
<name>A0ACD3B619_9AGAR</name>